<evidence type="ECO:0000313" key="1">
    <source>
        <dbReference type="EMBL" id="PWJ78158.1"/>
    </source>
</evidence>
<reference evidence="1 2" key="1">
    <citation type="submission" date="2018-05" db="EMBL/GenBank/DDBJ databases">
        <authorList>
            <person name="Goeker M."/>
            <person name="Huntemann M."/>
            <person name="Clum A."/>
            <person name="Pillay M."/>
            <person name="Palaniappan K."/>
            <person name="Varghese N."/>
            <person name="Mikhailova N."/>
            <person name="Stamatis D."/>
            <person name="Reddy T."/>
            <person name="Daum C."/>
            <person name="Shapiro N."/>
            <person name="Ivanova N."/>
            <person name="Kyrpides N."/>
            <person name="Woyke T."/>
        </authorList>
    </citation>
    <scope>NUCLEOTIDE SEQUENCE [LARGE SCALE GENOMIC DNA]</scope>
    <source>
        <strain evidence="1 2">DSM 26524</strain>
    </source>
</reference>
<name>A0AB73T8D7_9FIRM</name>
<sequence>MWKVISFVQAFQKRLEREEKGFANSWKLILLRIKEITNIIFNQRFLFLIQIRKCKRKDHYFL</sequence>
<comment type="caution">
    <text evidence="1">The sequence shown here is derived from an EMBL/GenBank/DDBJ whole genome shotgun (WGS) entry which is preliminary data.</text>
</comment>
<protein>
    <submittedName>
        <fullName evidence="1">Uncharacterized protein</fullName>
    </submittedName>
</protein>
<evidence type="ECO:0000313" key="2">
    <source>
        <dbReference type="Proteomes" id="UP000245412"/>
    </source>
</evidence>
<keyword evidence="2" id="KW-1185">Reference proteome</keyword>
<gene>
    <name evidence="1" type="ORF">C7383_102294</name>
</gene>
<accession>A0AB73T8D7</accession>
<dbReference type="AlphaFoldDB" id="A0AB73T8D7"/>
<proteinExistence type="predicted"/>
<dbReference type="Proteomes" id="UP000245412">
    <property type="component" value="Unassembled WGS sequence"/>
</dbReference>
<dbReference type="EMBL" id="QGGY01000002">
    <property type="protein sequence ID" value="PWJ78158.1"/>
    <property type="molecule type" value="Genomic_DNA"/>
</dbReference>
<organism evidence="1 2">
    <name type="scientific">Murimonas intestini</name>
    <dbReference type="NCBI Taxonomy" id="1337051"/>
    <lineage>
        <taxon>Bacteria</taxon>
        <taxon>Bacillati</taxon>
        <taxon>Bacillota</taxon>
        <taxon>Clostridia</taxon>
        <taxon>Lachnospirales</taxon>
        <taxon>Lachnospiraceae</taxon>
        <taxon>Murimonas</taxon>
    </lineage>
</organism>